<keyword evidence="2 4" id="KW-0547">Nucleotide-binding</keyword>
<dbReference type="Proteomes" id="UP001205185">
    <property type="component" value="Unassembled WGS sequence"/>
</dbReference>
<organism evidence="6 7">
    <name type="scientific">Actinokineospora diospyrosa</name>
    <dbReference type="NCBI Taxonomy" id="103728"/>
    <lineage>
        <taxon>Bacteria</taxon>
        <taxon>Bacillati</taxon>
        <taxon>Actinomycetota</taxon>
        <taxon>Actinomycetes</taxon>
        <taxon>Pseudonocardiales</taxon>
        <taxon>Pseudonocardiaceae</taxon>
        <taxon>Actinokineospora</taxon>
    </lineage>
</organism>
<comment type="caution">
    <text evidence="6">The sequence shown here is derived from an EMBL/GenBank/DDBJ whole genome shotgun (WGS) entry which is preliminary data.</text>
</comment>
<proteinExistence type="predicted"/>
<keyword evidence="1" id="KW-0436">Ligase</keyword>
<keyword evidence="7" id="KW-1185">Reference proteome</keyword>
<feature type="domain" description="ATP-grasp" evidence="5">
    <location>
        <begin position="111"/>
        <end position="307"/>
    </location>
</feature>
<dbReference type="InterPro" id="IPR052032">
    <property type="entry name" value="ATP-dep_AA_Ligase"/>
</dbReference>
<dbReference type="Gene3D" id="3.30.470.20">
    <property type="entry name" value="ATP-grasp fold, B domain"/>
    <property type="match status" value="1"/>
</dbReference>
<dbReference type="RefSeq" id="WP_253886359.1">
    <property type="nucleotide sequence ID" value="NZ_BAAAVB010000004.1"/>
</dbReference>
<evidence type="ECO:0000256" key="3">
    <source>
        <dbReference type="ARBA" id="ARBA00022840"/>
    </source>
</evidence>
<evidence type="ECO:0000256" key="1">
    <source>
        <dbReference type="ARBA" id="ARBA00022598"/>
    </source>
</evidence>
<dbReference type="InterPro" id="IPR011761">
    <property type="entry name" value="ATP-grasp"/>
</dbReference>
<accession>A0ABT1I9Q0</accession>
<sequence length="431" mass="43578">MSVHLGRALLLGPHPHLRAAAAHRGLRPITCATGTDPALPGETLVEVADHANADELLGALARAGVPLTDIGCVLSAKETGVVAAALLGAALGVAALPVDTAVACRDKVVQKQRVRAAGIPTATVRAVAGLAEFAHLDLPGFTGGVLKPTSGVACQATRLVTGAPAVRETAAALLADGVTGQFVLEDLVSFDEEWFVDGVVGDGVLRFASVGRYVAPPLAVTGGGLPQKYVFDPDAHADRYALALATTRPALAALGLRDGVFHMELFHSAGTVSFGECAARPGGGAAIELVANKFGVDLVGLAVDAVLGAPTAPPPTPQPGIFGKTALPVVPGYVESAPGVDELLALPGAVAAHTATLPGATMPDLRQANRDHGGWLILRADDEPTLRARMAHAVDWTARATTTRTAAGQVRTLLDAGADLGLAFAGGAGRG</sequence>
<dbReference type="EMBL" id="JAMTCO010000004">
    <property type="protein sequence ID" value="MCP2269360.1"/>
    <property type="molecule type" value="Genomic_DNA"/>
</dbReference>
<gene>
    <name evidence="6" type="ORF">LV75_001848</name>
</gene>
<dbReference type="Gene3D" id="3.40.50.20">
    <property type="match status" value="1"/>
</dbReference>
<dbReference type="PROSITE" id="PS50975">
    <property type="entry name" value="ATP_GRASP"/>
    <property type="match status" value="1"/>
</dbReference>
<name>A0ABT1I9Q0_9PSEU</name>
<protein>
    <submittedName>
        <fullName evidence="6">Phosphoribosylaminoimidazole carboxylase (NCAIR synthetase)</fullName>
    </submittedName>
</protein>
<dbReference type="PANTHER" id="PTHR43585">
    <property type="entry name" value="FUMIPYRROLE BIOSYNTHESIS PROTEIN C"/>
    <property type="match status" value="1"/>
</dbReference>
<evidence type="ECO:0000313" key="7">
    <source>
        <dbReference type="Proteomes" id="UP001205185"/>
    </source>
</evidence>
<evidence type="ECO:0000259" key="5">
    <source>
        <dbReference type="PROSITE" id="PS50975"/>
    </source>
</evidence>
<keyword evidence="3 4" id="KW-0067">ATP-binding</keyword>
<reference evidence="6 7" key="1">
    <citation type="submission" date="2022-06" db="EMBL/GenBank/DDBJ databases">
        <title>Genomic Encyclopedia of Archaeal and Bacterial Type Strains, Phase II (KMG-II): from individual species to whole genera.</title>
        <authorList>
            <person name="Goeker M."/>
        </authorList>
    </citation>
    <scope>NUCLEOTIDE SEQUENCE [LARGE SCALE GENOMIC DNA]</scope>
    <source>
        <strain evidence="6 7">DSM 44255</strain>
    </source>
</reference>
<evidence type="ECO:0000313" key="6">
    <source>
        <dbReference type="EMBL" id="MCP2269360.1"/>
    </source>
</evidence>
<dbReference type="SUPFAM" id="SSF56059">
    <property type="entry name" value="Glutathione synthetase ATP-binding domain-like"/>
    <property type="match status" value="1"/>
</dbReference>
<dbReference type="PANTHER" id="PTHR43585:SF2">
    <property type="entry name" value="ATP-GRASP ENZYME FSQD"/>
    <property type="match status" value="1"/>
</dbReference>
<evidence type="ECO:0000256" key="4">
    <source>
        <dbReference type="PROSITE-ProRule" id="PRU00409"/>
    </source>
</evidence>
<evidence type="ECO:0000256" key="2">
    <source>
        <dbReference type="ARBA" id="ARBA00022741"/>
    </source>
</evidence>